<keyword evidence="3" id="KW-1133">Transmembrane helix</keyword>
<sequence>MSSASTNSTKGAGPGNLVIALAAALVVALAACAWLLVDRQSGDDGADARSQVRELQAEKAANKDAITAASAFVTKATSYSYEDGKHDFAWIDELQNKEVRERLEKNVADLKKAIEVSKTSAKGQVVEAAGRVVSAEQVEVLAYYSQAITDDSGEVSVQDGSILMTMKLIGADWKVDSLQFLSQVGS</sequence>
<evidence type="ECO:0000313" key="4">
    <source>
        <dbReference type="EMBL" id="NYI47115.1"/>
    </source>
</evidence>
<evidence type="ECO:0000313" key="6">
    <source>
        <dbReference type="Proteomes" id="UP000562045"/>
    </source>
</evidence>
<keyword evidence="2 3" id="KW-0472">Membrane</keyword>
<evidence type="ECO:0000313" key="7">
    <source>
        <dbReference type="Proteomes" id="UP000662818"/>
    </source>
</evidence>
<proteinExistence type="predicted"/>
<reference evidence="4 6" key="2">
    <citation type="submission" date="2020-07" db="EMBL/GenBank/DDBJ databases">
        <title>Sequencing the genomes of 1000 actinobacteria strains.</title>
        <authorList>
            <person name="Klenk H.-P."/>
        </authorList>
    </citation>
    <scope>NUCLEOTIDE SEQUENCE [LARGE SCALE GENOMIC DNA]</scope>
    <source>
        <strain evidence="4 6">DSM 15131</strain>
    </source>
</reference>
<comment type="subcellular location">
    <subcellularLocation>
        <location evidence="1">Membrane</location>
    </subcellularLocation>
</comment>
<accession>A0A7Z0CQL6</accession>
<dbReference type="EMBL" id="JACBZM010000001">
    <property type="protein sequence ID" value="NYI47115.1"/>
    <property type="molecule type" value="Genomic_DNA"/>
</dbReference>
<evidence type="ECO:0000256" key="3">
    <source>
        <dbReference type="SAM" id="Phobius"/>
    </source>
</evidence>
<organism evidence="4 6">
    <name type="scientific">Nocardioides aromaticivorans</name>
    <dbReference type="NCBI Taxonomy" id="200618"/>
    <lineage>
        <taxon>Bacteria</taxon>
        <taxon>Bacillati</taxon>
        <taxon>Actinomycetota</taxon>
        <taxon>Actinomycetes</taxon>
        <taxon>Propionibacteriales</taxon>
        <taxon>Nocardioidaceae</taxon>
        <taxon>Nocardioides</taxon>
    </lineage>
</organism>
<dbReference type="AlphaFoldDB" id="A0A7Z0CQL6"/>
<dbReference type="RefSeq" id="WP_036542725.1">
    <property type="nucleotide sequence ID" value="NZ_CP022295.1"/>
</dbReference>
<dbReference type="Proteomes" id="UP000662818">
    <property type="component" value="Chromosome"/>
</dbReference>
<keyword evidence="3" id="KW-0812">Transmembrane</keyword>
<dbReference type="EMBL" id="CP022295">
    <property type="protein sequence ID" value="QSR26257.1"/>
    <property type="molecule type" value="Genomic_DNA"/>
</dbReference>
<evidence type="ECO:0000256" key="2">
    <source>
        <dbReference type="ARBA" id="ARBA00023136"/>
    </source>
</evidence>
<name>A0A7Z0CQL6_9ACTN</name>
<protein>
    <submittedName>
        <fullName evidence="4">Mce-associated membrane protein</fullName>
    </submittedName>
</protein>
<dbReference type="PANTHER" id="PTHR37042:SF4">
    <property type="entry name" value="OUTER MEMBRANE PROTEIN RV1973"/>
    <property type="match status" value="1"/>
</dbReference>
<dbReference type="GO" id="GO:0016020">
    <property type="term" value="C:membrane"/>
    <property type="evidence" value="ECO:0007669"/>
    <property type="project" value="UniProtKB-SubCell"/>
</dbReference>
<feature type="transmembrane region" description="Helical" evidence="3">
    <location>
        <begin position="17"/>
        <end position="37"/>
    </location>
</feature>
<gene>
    <name evidence="4" type="ORF">BJ993_004195</name>
    <name evidence="5" type="ORF">CFH99_11520</name>
</gene>
<dbReference type="Proteomes" id="UP000562045">
    <property type="component" value="Unassembled WGS sequence"/>
</dbReference>
<keyword evidence="7" id="KW-1185">Reference proteome</keyword>
<dbReference type="PANTHER" id="PTHR37042">
    <property type="entry name" value="OUTER MEMBRANE PROTEIN RV1973"/>
    <property type="match status" value="1"/>
</dbReference>
<reference evidence="5 7" key="1">
    <citation type="submission" date="2017-06" db="EMBL/GenBank/DDBJ databases">
        <title>Complete Genome Sequence of the Soil Carbazole-Degrading Bacterium Nocardioides aromaticivorans IC177.</title>
        <authorList>
            <person name="Vejarano F."/>
            <person name="Suzuki-Minakuchi C."/>
            <person name="Ohtsubo Y."/>
            <person name="Tsuda M."/>
            <person name="Okada K."/>
            <person name="Nojiri H."/>
        </authorList>
    </citation>
    <scope>NUCLEOTIDE SEQUENCE [LARGE SCALE GENOMIC DNA]</scope>
    <source>
        <strain evidence="5 7">IC177</strain>
    </source>
</reference>
<evidence type="ECO:0000313" key="5">
    <source>
        <dbReference type="EMBL" id="QSR26257.1"/>
    </source>
</evidence>
<evidence type="ECO:0000256" key="1">
    <source>
        <dbReference type="ARBA" id="ARBA00004370"/>
    </source>
</evidence>